<reference evidence="1" key="1">
    <citation type="submission" date="2017-12" db="EMBL/GenBank/DDBJ databases">
        <title>Sequencing the genomes of 1000 Actinobacteria strains.</title>
        <authorList>
            <person name="Klenk H.-P."/>
        </authorList>
    </citation>
    <scope>NUCLEOTIDE SEQUENCE [LARGE SCALE GENOMIC DNA]</scope>
    <source>
        <strain evidence="1">DSM 44228</strain>
    </source>
</reference>
<dbReference type="EMBL" id="PJNB01000001">
    <property type="protein sequence ID" value="PKW16853.1"/>
    <property type="molecule type" value="Genomic_DNA"/>
</dbReference>
<dbReference type="Proteomes" id="UP000233786">
    <property type="component" value="Unassembled WGS sequence"/>
</dbReference>
<keyword evidence="2" id="KW-1185">Reference proteome</keyword>
<organism evidence="1 2">
    <name type="scientific">Saccharopolyspora spinosa</name>
    <dbReference type="NCBI Taxonomy" id="60894"/>
    <lineage>
        <taxon>Bacteria</taxon>
        <taxon>Bacillati</taxon>
        <taxon>Actinomycetota</taxon>
        <taxon>Actinomycetes</taxon>
        <taxon>Pseudonocardiales</taxon>
        <taxon>Pseudonocardiaceae</taxon>
        <taxon>Saccharopolyspora</taxon>
    </lineage>
</organism>
<evidence type="ECO:0000313" key="1">
    <source>
        <dbReference type="EMBL" id="PKW16853.1"/>
    </source>
</evidence>
<dbReference type="STRING" id="994479.GCA_000194155_07515"/>
<evidence type="ECO:0000313" key="2">
    <source>
        <dbReference type="Proteomes" id="UP000233786"/>
    </source>
</evidence>
<name>A0A2N3Y1R1_SACSN</name>
<sequence>MVQVARRLPRLNRPARSSACTAVLLRTDRTEPDHSSLELDTNTVRDIIDNQGDLHVNPSAHIALLAIRAAFPDIRIVLNLHVGTAHFSPFSPDQRAHEAQQLGAIVPSASQWMIVGAHHKWPLGSRPLCPLPQPITDPEQTNRLDIRRHEHLGGILHEYRHVA</sequence>
<protein>
    <submittedName>
        <fullName evidence="1">Uncharacterized protein</fullName>
    </submittedName>
</protein>
<accession>A0A2N3Y1R1</accession>
<gene>
    <name evidence="1" type="ORF">A8926_4749</name>
</gene>
<comment type="caution">
    <text evidence="1">The sequence shown here is derived from an EMBL/GenBank/DDBJ whole genome shotgun (WGS) entry which is preliminary data.</text>
</comment>
<proteinExistence type="predicted"/>
<dbReference type="AlphaFoldDB" id="A0A2N3Y1R1"/>